<dbReference type="InterPro" id="IPR050833">
    <property type="entry name" value="Poly_Biosynth_Transport"/>
</dbReference>
<feature type="transmembrane region" description="Helical" evidence="6">
    <location>
        <begin position="98"/>
        <end position="118"/>
    </location>
</feature>
<evidence type="ECO:0000256" key="1">
    <source>
        <dbReference type="ARBA" id="ARBA00004651"/>
    </source>
</evidence>
<feature type="transmembrane region" description="Helical" evidence="6">
    <location>
        <begin position="275"/>
        <end position="298"/>
    </location>
</feature>
<organism evidence="7 8">
    <name type="scientific">Frateuria aurantia (strain ATCC 33424 / DSM 6220 / KCTC 2777 / LMG 1558 / NBRC 3245 / NCIMB 13370)</name>
    <name type="common">Acetobacter aurantius</name>
    <dbReference type="NCBI Taxonomy" id="767434"/>
    <lineage>
        <taxon>Bacteria</taxon>
        <taxon>Pseudomonadati</taxon>
        <taxon>Pseudomonadota</taxon>
        <taxon>Gammaproteobacteria</taxon>
        <taxon>Lysobacterales</taxon>
        <taxon>Rhodanobacteraceae</taxon>
        <taxon>Frateuria</taxon>
    </lineage>
</organism>
<evidence type="ECO:0000313" key="8">
    <source>
        <dbReference type="Proteomes" id="UP000005234"/>
    </source>
</evidence>
<keyword evidence="4 6" id="KW-1133">Transmembrane helix</keyword>
<dbReference type="EMBL" id="CP003350">
    <property type="protein sequence ID" value="AFC85998.1"/>
    <property type="molecule type" value="Genomic_DNA"/>
</dbReference>
<evidence type="ECO:0000256" key="4">
    <source>
        <dbReference type="ARBA" id="ARBA00022989"/>
    </source>
</evidence>
<feature type="transmembrane region" description="Helical" evidence="6">
    <location>
        <begin position="163"/>
        <end position="182"/>
    </location>
</feature>
<accession>H8L6K6</accession>
<dbReference type="GO" id="GO:0005886">
    <property type="term" value="C:plasma membrane"/>
    <property type="evidence" value="ECO:0007669"/>
    <property type="project" value="UniProtKB-SubCell"/>
</dbReference>
<dbReference type="STRING" id="767434.Fraau_1579"/>
<keyword evidence="5 6" id="KW-0472">Membrane</keyword>
<dbReference type="eggNOG" id="COG2244">
    <property type="taxonomic scope" value="Bacteria"/>
</dbReference>
<feature type="transmembrane region" description="Helical" evidence="6">
    <location>
        <begin position="74"/>
        <end position="92"/>
    </location>
</feature>
<dbReference type="KEGG" id="fau:Fraau_1579"/>
<feature type="transmembrane region" description="Helical" evidence="6">
    <location>
        <begin position="30"/>
        <end position="53"/>
    </location>
</feature>
<evidence type="ECO:0000313" key="7">
    <source>
        <dbReference type="EMBL" id="AFC85998.1"/>
    </source>
</evidence>
<dbReference type="AlphaFoldDB" id="H8L6K6"/>
<gene>
    <name evidence="7" type="ordered locus">Fraau_1579</name>
</gene>
<evidence type="ECO:0000256" key="6">
    <source>
        <dbReference type="SAM" id="Phobius"/>
    </source>
</evidence>
<feature type="transmembrane region" description="Helical" evidence="6">
    <location>
        <begin position="346"/>
        <end position="365"/>
    </location>
</feature>
<evidence type="ECO:0000256" key="3">
    <source>
        <dbReference type="ARBA" id="ARBA00022692"/>
    </source>
</evidence>
<sequence>MMVLGLRLLTQACSLMLAMRLFGPGLYGNVASASSLAVVLGVLPNLGAGTLLMRRIALEPQAPADVWRYAWPQHLLLGLGLTVIYVRLAPAISGAGLIPTACWAGFALTEIVLSPLIVQLSMTLQALERVPLGQLLQIMPLLLRVLAMAACFGLPPGHRLQGYVALQCVAALIGLALALQVVSRHVRLNWRPRRPRGSELRDGTAYAALNMVSANTMELDKVLALHATGAMAAGLYASASRIVFAGTMPMIGLLLAAQPRLFRHAATDQAGLRQLAWRLALSCLLLGSLLAAALRLVAPWLIQVFGPAFAGLDTLLPMMAWVIPAMSLHLMAAQTLVSIGPPGRRLIYDLAGLLGLAVLMLPLGHRLGAPGLGWALLLNESLMAAIGWSWVLLELRRRVDHRAH</sequence>
<proteinExistence type="predicted"/>
<protein>
    <submittedName>
        <fullName evidence="7">Membrane protein involved in the export of O-antigen and teichoic acid</fullName>
    </submittedName>
</protein>
<evidence type="ECO:0000256" key="5">
    <source>
        <dbReference type="ARBA" id="ARBA00023136"/>
    </source>
</evidence>
<feature type="transmembrane region" description="Helical" evidence="6">
    <location>
        <begin position="371"/>
        <end position="393"/>
    </location>
</feature>
<dbReference type="Proteomes" id="UP000005234">
    <property type="component" value="Chromosome"/>
</dbReference>
<reference evidence="7" key="1">
    <citation type="submission" date="2012-02" db="EMBL/GenBank/DDBJ databases">
        <title>The complete genome of Frateuria aurantia DSM 6220.</title>
        <authorList>
            <consortium name="US DOE Joint Genome Institute (JGI-PGF)"/>
            <person name="Lucas S."/>
            <person name="Copeland A."/>
            <person name="Lapidus A."/>
            <person name="Glavina del Rio T."/>
            <person name="Dalin E."/>
            <person name="Tice H."/>
            <person name="Bruce D."/>
            <person name="Goodwin L."/>
            <person name="Pitluck S."/>
            <person name="Peters L."/>
            <person name="Ovchinnikova G."/>
            <person name="Teshima H."/>
            <person name="Kyrpides N."/>
            <person name="Mavromatis K."/>
            <person name="Ivanova N."/>
            <person name="Brettin T."/>
            <person name="Detter J.C."/>
            <person name="Han C."/>
            <person name="Larimer F."/>
            <person name="Land M."/>
            <person name="Hauser L."/>
            <person name="Markowitz V."/>
            <person name="Cheng J.-F."/>
            <person name="Hugenholtz P."/>
            <person name="Woyke T."/>
            <person name="Wu D."/>
            <person name="Brambilla E."/>
            <person name="Klenk H.-P."/>
            <person name="Eisen J.A."/>
        </authorList>
    </citation>
    <scope>NUCLEOTIDE SEQUENCE</scope>
    <source>
        <strain evidence="7">DSM 6220</strain>
    </source>
</reference>
<keyword evidence="2" id="KW-1003">Cell membrane</keyword>
<feature type="transmembrane region" description="Helical" evidence="6">
    <location>
        <begin position="231"/>
        <end position="255"/>
    </location>
</feature>
<dbReference type="PANTHER" id="PTHR30250:SF11">
    <property type="entry name" value="O-ANTIGEN TRANSPORTER-RELATED"/>
    <property type="match status" value="1"/>
</dbReference>
<keyword evidence="8" id="KW-1185">Reference proteome</keyword>
<dbReference type="PANTHER" id="PTHR30250">
    <property type="entry name" value="PST FAMILY PREDICTED COLANIC ACID TRANSPORTER"/>
    <property type="match status" value="1"/>
</dbReference>
<comment type="subcellular location">
    <subcellularLocation>
        <location evidence="1">Cell membrane</location>
        <topology evidence="1">Multi-pass membrane protein</topology>
    </subcellularLocation>
</comment>
<keyword evidence="3 6" id="KW-0812">Transmembrane</keyword>
<feature type="transmembrane region" description="Helical" evidence="6">
    <location>
        <begin position="138"/>
        <end position="157"/>
    </location>
</feature>
<evidence type="ECO:0000256" key="2">
    <source>
        <dbReference type="ARBA" id="ARBA00022475"/>
    </source>
</evidence>
<name>H8L6K6_FRAAD</name>
<feature type="transmembrane region" description="Helical" evidence="6">
    <location>
        <begin position="318"/>
        <end position="339"/>
    </location>
</feature>
<dbReference type="HOGENOM" id="CLU_681060_0_0_6"/>